<keyword evidence="12" id="KW-1185">Reference proteome</keyword>
<dbReference type="InterPro" id="IPR036433">
    <property type="entry name" value="EF1B_G_C_sf"/>
</dbReference>
<dbReference type="Pfam" id="PF00647">
    <property type="entry name" value="EF1G"/>
    <property type="match status" value="1"/>
</dbReference>
<reference evidence="11" key="3">
    <citation type="submission" date="2025-09" db="UniProtKB">
        <authorList>
            <consortium name="Ensembl"/>
        </authorList>
    </citation>
    <scope>IDENTIFICATION</scope>
</reference>
<dbReference type="GeneTree" id="ENSGT00390000007552"/>
<sequence length="414" mass="47532">KMPGKLYTYPDNFRAQKIQIAAQYSGVKLELAEFVAGETNKCPDFLKKFPLGQVPAYENGDVKLFDTNAIAYYVGNEVTRGNNNEAEVLQWIGIADNEFLPSACTWVFPTLGIMQYNKQATEKAKQDVKSLMEMVNNHLLTRTYLVGERITQADISMACTLIMLYKNVMDPDFRAPFGNVNRWFVTLINQPEFKSVLGEVNLCTKMAQFDAKKFNEISGKPAKKEPTPKKPAEKKEKAAGDSKPAAAPAEPAPEKKKDPWADSPKPTFDMDAWKRCYSNRDAPFAWKYFIENFPKETYSIWRGKYQYSDQLKQDFMASNLIGGTFQRLEKMRKNAFAVVLVLEKDKKFDIDGIWVWLGDKLAFELCEDWKTDYESYKWSKLDLDNAADEKTIKEFFACEGDFEGRNYIDGKMYK</sequence>
<dbReference type="InterPro" id="IPR001662">
    <property type="entry name" value="EF1B_G_C"/>
</dbReference>
<evidence type="ECO:0000259" key="10">
    <source>
        <dbReference type="PROSITE" id="PS50405"/>
    </source>
</evidence>
<evidence type="ECO:0000256" key="2">
    <source>
        <dbReference type="ARBA" id="ARBA00011237"/>
    </source>
</evidence>
<dbReference type="GO" id="GO:0003746">
    <property type="term" value="F:translation elongation factor activity"/>
    <property type="evidence" value="ECO:0007669"/>
    <property type="project" value="UniProtKB-UniRule"/>
</dbReference>
<evidence type="ECO:0000256" key="4">
    <source>
        <dbReference type="ARBA" id="ARBA00022768"/>
    </source>
</evidence>
<dbReference type="FunFam" id="3.40.30.10:FF:000233">
    <property type="entry name" value="Elongation factor 1-gamma"/>
    <property type="match status" value="1"/>
</dbReference>
<dbReference type="Gene3D" id="3.40.30.10">
    <property type="entry name" value="Glutaredoxin"/>
    <property type="match status" value="1"/>
</dbReference>
<keyword evidence="5 6" id="KW-0648">Protein biosynthesis</keyword>
<dbReference type="InterPro" id="IPR036282">
    <property type="entry name" value="Glutathione-S-Trfase_C_sf"/>
</dbReference>
<dbReference type="Proteomes" id="UP000008144">
    <property type="component" value="Unassembled WGS sequence"/>
</dbReference>
<dbReference type="OMA" id="TQYFSWT"/>
<dbReference type="GO" id="GO:0006414">
    <property type="term" value="P:translational elongation"/>
    <property type="evidence" value="ECO:0000318"/>
    <property type="project" value="GO_Central"/>
</dbReference>
<dbReference type="SUPFAM" id="SSF52833">
    <property type="entry name" value="Thioredoxin-like"/>
    <property type="match status" value="1"/>
</dbReference>
<dbReference type="SMART" id="SM01183">
    <property type="entry name" value="EF1G"/>
    <property type="match status" value="1"/>
</dbReference>
<dbReference type="CDD" id="cd03044">
    <property type="entry name" value="GST_N_EF1Bgamma"/>
    <property type="match status" value="1"/>
</dbReference>
<dbReference type="FunCoup" id="F6PPC0">
    <property type="interactions" value="529"/>
</dbReference>
<evidence type="ECO:0000256" key="5">
    <source>
        <dbReference type="ARBA" id="ARBA00022917"/>
    </source>
</evidence>
<comment type="subunit">
    <text evidence="2">EF-1 is composed of four subunits: alpha, beta, delta, and gamma.</text>
</comment>
<evidence type="ECO:0000259" key="9">
    <source>
        <dbReference type="PROSITE" id="PS50404"/>
    </source>
</evidence>
<dbReference type="FunFam" id="1.20.1050.10:FF:000006">
    <property type="entry name" value="Elongation factor 1 gamma"/>
    <property type="match status" value="1"/>
</dbReference>
<dbReference type="InterPro" id="IPR036249">
    <property type="entry name" value="Thioredoxin-like_sf"/>
</dbReference>
<dbReference type="PROSITE" id="PS50405">
    <property type="entry name" value="GST_CTER"/>
    <property type="match status" value="1"/>
</dbReference>
<dbReference type="STRING" id="7719.ENSCINP00000004711"/>
<feature type="compositionally biased region" description="Basic and acidic residues" evidence="7">
    <location>
        <begin position="222"/>
        <end position="240"/>
    </location>
</feature>
<feature type="domain" description="GST C-terminal" evidence="10">
    <location>
        <begin position="81"/>
        <end position="214"/>
    </location>
</feature>
<dbReference type="PROSITE" id="PS50404">
    <property type="entry name" value="GST_NTER"/>
    <property type="match status" value="1"/>
</dbReference>
<dbReference type="Pfam" id="PF02798">
    <property type="entry name" value="GST_N"/>
    <property type="match status" value="1"/>
</dbReference>
<feature type="domain" description="GST N-terminal" evidence="9">
    <location>
        <begin position="2"/>
        <end position="82"/>
    </location>
</feature>
<feature type="domain" description="EF-1-gamma C-terminal" evidence="8">
    <location>
        <begin position="256"/>
        <end position="414"/>
    </location>
</feature>
<dbReference type="Gene3D" id="3.30.70.1010">
    <property type="entry name" value="Translation elongation factor EF1B, gamma chain, conserved domain"/>
    <property type="match status" value="1"/>
</dbReference>
<dbReference type="InterPro" id="IPR010987">
    <property type="entry name" value="Glutathione-S-Trfase_C-like"/>
</dbReference>
<feature type="region of interest" description="Disordered" evidence="7">
    <location>
        <begin position="217"/>
        <end position="264"/>
    </location>
</feature>
<dbReference type="PANTHER" id="PTHR43986">
    <property type="entry name" value="ELONGATION FACTOR 1-GAMMA"/>
    <property type="match status" value="1"/>
</dbReference>
<evidence type="ECO:0000256" key="7">
    <source>
        <dbReference type="SAM" id="MobiDB-lite"/>
    </source>
</evidence>
<evidence type="ECO:0000256" key="3">
    <source>
        <dbReference type="ARBA" id="ARBA00022218"/>
    </source>
</evidence>
<dbReference type="InterPro" id="IPR040079">
    <property type="entry name" value="Glutathione_S-Trfase"/>
</dbReference>
<evidence type="ECO:0000256" key="1">
    <source>
        <dbReference type="ARBA" id="ARBA00003468"/>
    </source>
</evidence>
<dbReference type="PROSITE" id="PS50040">
    <property type="entry name" value="EF1G_C"/>
    <property type="match status" value="1"/>
</dbReference>
<dbReference type="AlphaFoldDB" id="F6PPC0"/>
<dbReference type="PANTHER" id="PTHR43986:SF1">
    <property type="entry name" value="ELONGATION FACTOR 1-GAMMA"/>
    <property type="match status" value="1"/>
</dbReference>
<keyword evidence="4 6" id="KW-0251">Elongation factor</keyword>
<evidence type="ECO:0000313" key="11">
    <source>
        <dbReference type="Ensembl" id="ENSCINP00000004711.3"/>
    </source>
</evidence>
<dbReference type="InterPro" id="IPR050802">
    <property type="entry name" value="EF-GSTs"/>
</dbReference>
<organism evidence="11 12">
    <name type="scientific">Ciona intestinalis</name>
    <name type="common">Transparent sea squirt</name>
    <name type="synonym">Ascidia intestinalis</name>
    <dbReference type="NCBI Taxonomy" id="7719"/>
    <lineage>
        <taxon>Eukaryota</taxon>
        <taxon>Metazoa</taxon>
        <taxon>Chordata</taxon>
        <taxon>Tunicata</taxon>
        <taxon>Ascidiacea</taxon>
        <taxon>Phlebobranchia</taxon>
        <taxon>Cionidae</taxon>
        <taxon>Ciona</taxon>
    </lineage>
</organism>
<dbReference type="GO" id="GO:0005634">
    <property type="term" value="C:nucleus"/>
    <property type="evidence" value="ECO:0000318"/>
    <property type="project" value="GO_Central"/>
</dbReference>
<dbReference type="SFLD" id="SFLDG00358">
    <property type="entry name" value="Main_(cytGST)"/>
    <property type="match status" value="1"/>
</dbReference>
<evidence type="ECO:0000313" key="12">
    <source>
        <dbReference type="Proteomes" id="UP000008144"/>
    </source>
</evidence>
<dbReference type="InterPro" id="IPR004046">
    <property type="entry name" value="GST_C"/>
</dbReference>
<reference evidence="11" key="2">
    <citation type="submission" date="2025-08" db="UniProtKB">
        <authorList>
            <consortium name="Ensembl"/>
        </authorList>
    </citation>
    <scope>IDENTIFICATION</scope>
</reference>
<dbReference type="SUPFAM" id="SSF89942">
    <property type="entry name" value="eEF1-gamma domain"/>
    <property type="match status" value="1"/>
</dbReference>
<dbReference type="Gene3D" id="1.20.1050.10">
    <property type="match status" value="1"/>
</dbReference>
<accession>F6PPC0</accession>
<name>F6PPC0_CIOIN</name>
<protein>
    <recommendedName>
        <fullName evidence="3">Elongation factor 1-gamma</fullName>
    </recommendedName>
</protein>
<dbReference type="InParanoid" id="F6PPC0"/>
<evidence type="ECO:0000256" key="6">
    <source>
        <dbReference type="PROSITE-ProRule" id="PRU00519"/>
    </source>
</evidence>
<dbReference type="SFLD" id="SFLDS00019">
    <property type="entry name" value="Glutathione_Transferase_(cytos"/>
    <property type="match status" value="1"/>
</dbReference>
<comment type="function">
    <text evidence="1">Probably plays a role in anchoring the complex to other cellular components.</text>
</comment>
<proteinExistence type="predicted"/>
<dbReference type="HOGENOM" id="CLU_011226_3_0_1"/>
<dbReference type="CDD" id="cd03181">
    <property type="entry name" value="GST_C_EF1Bgamma_like"/>
    <property type="match status" value="1"/>
</dbReference>
<dbReference type="InterPro" id="IPR004045">
    <property type="entry name" value="Glutathione_S-Trfase_N"/>
</dbReference>
<dbReference type="Ensembl" id="ENSCINT00000004711.3">
    <property type="protein sequence ID" value="ENSCINP00000004711.3"/>
    <property type="gene ID" value="ENSCING00000002308.3"/>
</dbReference>
<dbReference type="SUPFAM" id="SSF47616">
    <property type="entry name" value="GST C-terminal domain-like"/>
    <property type="match status" value="1"/>
</dbReference>
<dbReference type="FunFam" id="3.30.70.1010:FF:000001">
    <property type="entry name" value="Elongation factor 1-gamma 1"/>
    <property type="match status" value="1"/>
</dbReference>
<dbReference type="GO" id="GO:0005737">
    <property type="term" value="C:cytoplasm"/>
    <property type="evidence" value="ECO:0000318"/>
    <property type="project" value="GO_Central"/>
</dbReference>
<dbReference type="Pfam" id="PF00043">
    <property type="entry name" value="GST_C"/>
    <property type="match status" value="1"/>
</dbReference>
<evidence type="ECO:0000259" key="8">
    <source>
        <dbReference type="PROSITE" id="PS50040"/>
    </source>
</evidence>
<reference evidence="12" key="1">
    <citation type="journal article" date="2002" name="Science">
        <title>The draft genome of Ciona intestinalis: insights into chordate and vertebrate origins.</title>
        <authorList>
            <person name="Dehal P."/>
            <person name="Satou Y."/>
            <person name="Campbell R.K."/>
            <person name="Chapman J."/>
            <person name="Degnan B."/>
            <person name="De Tomaso A."/>
            <person name="Davidson B."/>
            <person name="Di Gregorio A."/>
            <person name="Gelpke M."/>
            <person name="Goodstein D.M."/>
            <person name="Harafuji N."/>
            <person name="Hastings K.E."/>
            <person name="Ho I."/>
            <person name="Hotta K."/>
            <person name="Huang W."/>
            <person name="Kawashima T."/>
            <person name="Lemaire P."/>
            <person name="Martinez D."/>
            <person name="Meinertzhagen I.A."/>
            <person name="Necula S."/>
            <person name="Nonaka M."/>
            <person name="Putnam N."/>
            <person name="Rash S."/>
            <person name="Saiga H."/>
            <person name="Satake M."/>
            <person name="Terry A."/>
            <person name="Yamada L."/>
            <person name="Wang H.G."/>
            <person name="Awazu S."/>
            <person name="Azumi K."/>
            <person name="Boore J."/>
            <person name="Branno M."/>
            <person name="Chin-Bow S."/>
            <person name="DeSantis R."/>
            <person name="Doyle S."/>
            <person name="Francino P."/>
            <person name="Keys D.N."/>
            <person name="Haga S."/>
            <person name="Hayashi H."/>
            <person name="Hino K."/>
            <person name="Imai K.S."/>
            <person name="Inaba K."/>
            <person name="Kano S."/>
            <person name="Kobayashi K."/>
            <person name="Kobayashi M."/>
            <person name="Lee B.I."/>
            <person name="Makabe K.W."/>
            <person name="Manohar C."/>
            <person name="Matassi G."/>
            <person name="Medina M."/>
            <person name="Mochizuki Y."/>
            <person name="Mount S."/>
            <person name="Morishita T."/>
            <person name="Miura S."/>
            <person name="Nakayama A."/>
            <person name="Nishizaka S."/>
            <person name="Nomoto H."/>
            <person name="Ohta F."/>
            <person name="Oishi K."/>
            <person name="Rigoutsos I."/>
            <person name="Sano M."/>
            <person name="Sasaki A."/>
            <person name="Sasakura Y."/>
            <person name="Shoguchi E."/>
            <person name="Shin-i T."/>
            <person name="Spagnuolo A."/>
            <person name="Stainier D."/>
            <person name="Suzuki M.M."/>
            <person name="Tassy O."/>
            <person name="Takatori N."/>
            <person name="Tokuoka M."/>
            <person name="Yagi K."/>
            <person name="Yoshizaki F."/>
            <person name="Wada S."/>
            <person name="Zhang C."/>
            <person name="Hyatt P.D."/>
            <person name="Larimer F."/>
            <person name="Detter C."/>
            <person name="Doggett N."/>
            <person name="Glavina T."/>
            <person name="Hawkins T."/>
            <person name="Richardson P."/>
            <person name="Lucas S."/>
            <person name="Kohara Y."/>
            <person name="Levine M."/>
            <person name="Satoh N."/>
            <person name="Rokhsar D.S."/>
        </authorList>
    </citation>
    <scope>NUCLEOTIDE SEQUENCE [LARGE SCALE GENOMIC DNA]</scope>
</reference>